<evidence type="ECO:0000256" key="1">
    <source>
        <dbReference type="SAM" id="MobiDB-lite"/>
    </source>
</evidence>
<comment type="caution">
    <text evidence="2">The sequence shown here is derived from an EMBL/GenBank/DDBJ whole genome shotgun (WGS) entry which is preliminary data.</text>
</comment>
<gene>
    <name evidence="2" type="ORF">K0M31_019344</name>
</gene>
<accession>A0AA40KR19</accession>
<sequence length="203" mass="22926">MDIRDAKFNFQRDSVISVASTEETSTHERRHNFRVGLPSVDSGNARYRSSHAGNRYLGVRRAEKKETHVSKRCAGLAKYDVNRQQECRITAREISREANTTPPPRACSRRLKSFQFPLENSPTPPRADPRGLSRKNHGSGEEKQNDAGRGKKLVYTMEEGHRGGGSLDEREREKERMRRLIGGWLGRAGIWKSGEVAVVLIAV</sequence>
<feature type="region of interest" description="Disordered" evidence="1">
    <location>
        <begin position="114"/>
        <end position="172"/>
    </location>
</feature>
<dbReference type="EMBL" id="JAHYIQ010000008">
    <property type="protein sequence ID" value="KAK1129629.1"/>
    <property type="molecule type" value="Genomic_DNA"/>
</dbReference>
<protein>
    <submittedName>
        <fullName evidence="2">Uncharacterized protein</fullName>
    </submittedName>
</protein>
<reference evidence="2" key="1">
    <citation type="submission" date="2021-10" db="EMBL/GenBank/DDBJ databases">
        <title>Melipona bicolor Genome sequencing and assembly.</title>
        <authorList>
            <person name="Araujo N.S."/>
            <person name="Arias M.C."/>
        </authorList>
    </citation>
    <scope>NUCLEOTIDE SEQUENCE</scope>
    <source>
        <strain evidence="2">USP_2M_L1-L4_2017</strain>
        <tissue evidence="2">Whole body</tissue>
    </source>
</reference>
<organism evidence="2 3">
    <name type="scientific">Melipona bicolor</name>
    <dbReference type="NCBI Taxonomy" id="60889"/>
    <lineage>
        <taxon>Eukaryota</taxon>
        <taxon>Metazoa</taxon>
        <taxon>Ecdysozoa</taxon>
        <taxon>Arthropoda</taxon>
        <taxon>Hexapoda</taxon>
        <taxon>Insecta</taxon>
        <taxon>Pterygota</taxon>
        <taxon>Neoptera</taxon>
        <taxon>Endopterygota</taxon>
        <taxon>Hymenoptera</taxon>
        <taxon>Apocrita</taxon>
        <taxon>Aculeata</taxon>
        <taxon>Apoidea</taxon>
        <taxon>Anthophila</taxon>
        <taxon>Apidae</taxon>
        <taxon>Melipona</taxon>
    </lineage>
</organism>
<evidence type="ECO:0000313" key="3">
    <source>
        <dbReference type="Proteomes" id="UP001177670"/>
    </source>
</evidence>
<dbReference type="Proteomes" id="UP001177670">
    <property type="component" value="Unassembled WGS sequence"/>
</dbReference>
<proteinExistence type="predicted"/>
<dbReference type="AlphaFoldDB" id="A0AA40KR19"/>
<feature type="compositionally biased region" description="Basic and acidic residues" evidence="1">
    <location>
        <begin position="138"/>
        <end position="149"/>
    </location>
</feature>
<name>A0AA40KR19_9HYME</name>
<evidence type="ECO:0000313" key="2">
    <source>
        <dbReference type="EMBL" id="KAK1129629.1"/>
    </source>
</evidence>
<keyword evidence="3" id="KW-1185">Reference proteome</keyword>
<feature type="compositionally biased region" description="Basic and acidic residues" evidence="1">
    <location>
        <begin position="158"/>
        <end position="172"/>
    </location>
</feature>